<comment type="caution">
    <text evidence="8">The sequence shown here is derived from an EMBL/GenBank/DDBJ whole genome shotgun (WGS) entry which is preliminary data.</text>
</comment>
<organism evidence="8 9">
    <name type="scientific">Anaeromassilibacillus senegalensis</name>
    <dbReference type="NCBI Taxonomy" id="1673717"/>
    <lineage>
        <taxon>Bacteria</taxon>
        <taxon>Bacillati</taxon>
        <taxon>Bacillota</taxon>
        <taxon>Clostridia</taxon>
        <taxon>Eubacteriales</taxon>
        <taxon>Acutalibacteraceae</taxon>
        <taxon>Anaeromassilibacillus</taxon>
    </lineage>
</organism>
<keyword evidence="9" id="KW-1185">Reference proteome</keyword>
<evidence type="ECO:0000256" key="1">
    <source>
        <dbReference type="ARBA" id="ARBA00004651"/>
    </source>
</evidence>
<evidence type="ECO:0000313" key="8">
    <source>
        <dbReference type="EMBL" id="MCF2652566.1"/>
    </source>
</evidence>
<proteinExistence type="predicted"/>
<feature type="transmembrane region" description="Helical" evidence="7">
    <location>
        <begin position="16"/>
        <end position="37"/>
    </location>
</feature>
<dbReference type="Proteomes" id="UP001299220">
    <property type="component" value="Unassembled WGS sequence"/>
</dbReference>
<evidence type="ECO:0000256" key="7">
    <source>
        <dbReference type="SAM" id="Phobius"/>
    </source>
</evidence>
<comment type="subcellular location">
    <subcellularLocation>
        <location evidence="1">Cell membrane</location>
        <topology evidence="1">Multi-pass membrane protein</topology>
    </subcellularLocation>
</comment>
<evidence type="ECO:0000256" key="2">
    <source>
        <dbReference type="ARBA" id="ARBA00022448"/>
    </source>
</evidence>
<evidence type="ECO:0000256" key="4">
    <source>
        <dbReference type="ARBA" id="ARBA00022692"/>
    </source>
</evidence>
<dbReference type="Pfam" id="PF01554">
    <property type="entry name" value="MatE"/>
    <property type="match status" value="1"/>
</dbReference>
<dbReference type="InterPro" id="IPR052031">
    <property type="entry name" value="Membrane_Transporter-Flippase"/>
</dbReference>
<keyword evidence="2" id="KW-0813">Transport</keyword>
<name>A0ABS9CN31_9FIRM</name>
<feature type="transmembrane region" description="Helical" evidence="7">
    <location>
        <begin position="197"/>
        <end position="219"/>
    </location>
</feature>
<keyword evidence="3" id="KW-1003">Cell membrane</keyword>
<keyword evidence="4 7" id="KW-0812">Transmembrane</keyword>
<accession>A0ABS9CN31</accession>
<keyword evidence="5 7" id="KW-1133">Transmembrane helix</keyword>
<evidence type="ECO:0000256" key="3">
    <source>
        <dbReference type="ARBA" id="ARBA00022475"/>
    </source>
</evidence>
<dbReference type="PANTHER" id="PTHR43549:SF2">
    <property type="entry name" value="MULTIDRUG RESISTANCE PROTEIN NORM-RELATED"/>
    <property type="match status" value="1"/>
</dbReference>
<reference evidence="8 9" key="1">
    <citation type="submission" date="2020-12" db="EMBL/GenBank/DDBJ databases">
        <title>Whole genome sequences of gut porcine anaerobes.</title>
        <authorList>
            <person name="Kubasova T."/>
            <person name="Jahodarova E."/>
            <person name="Rychlik I."/>
        </authorList>
    </citation>
    <scope>NUCLEOTIDE SEQUENCE [LARGE SCALE GENOMIC DNA]</scope>
    <source>
        <strain evidence="8 9">An867</strain>
    </source>
</reference>
<feature type="transmembrane region" description="Helical" evidence="7">
    <location>
        <begin position="231"/>
        <end position="253"/>
    </location>
</feature>
<gene>
    <name evidence="8" type="ORF">JQM67_08120</name>
</gene>
<keyword evidence="6 7" id="KW-0472">Membrane</keyword>
<dbReference type="EMBL" id="JAFBIT010000002">
    <property type="protein sequence ID" value="MCF2652566.1"/>
    <property type="molecule type" value="Genomic_DNA"/>
</dbReference>
<feature type="transmembrane region" description="Helical" evidence="7">
    <location>
        <begin position="43"/>
        <end position="63"/>
    </location>
</feature>
<evidence type="ECO:0000256" key="5">
    <source>
        <dbReference type="ARBA" id="ARBA00022989"/>
    </source>
</evidence>
<feature type="transmembrane region" description="Helical" evidence="7">
    <location>
        <begin position="163"/>
        <end position="191"/>
    </location>
</feature>
<dbReference type="RefSeq" id="WP_235323613.1">
    <property type="nucleotide sequence ID" value="NZ_JAFBIT010000002.1"/>
</dbReference>
<evidence type="ECO:0000313" key="9">
    <source>
        <dbReference type="Proteomes" id="UP001299220"/>
    </source>
</evidence>
<dbReference type="InterPro" id="IPR002528">
    <property type="entry name" value="MATE_fam"/>
</dbReference>
<protein>
    <submittedName>
        <fullName evidence="8">Polysaccharide biosynthesis C-terminal domain-containing protein</fullName>
    </submittedName>
</protein>
<feature type="transmembrane region" description="Helical" evidence="7">
    <location>
        <begin position="124"/>
        <end position="143"/>
    </location>
</feature>
<dbReference type="PANTHER" id="PTHR43549">
    <property type="entry name" value="MULTIDRUG RESISTANCE PROTEIN YPNP-RELATED"/>
    <property type="match status" value="1"/>
</dbReference>
<evidence type="ECO:0000256" key="6">
    <source>
        <dbReference type="ARBA" id="ARBA00023136"/>
    </source>
</evidence>
<feature type="transmembrane region" description="Helical" evidence="7">
    <location>
        <begin position="259"/>
        <end position="282"/>
    </location>
</feature>
<sequence length="300" mass="32279">MGVAVLNGMGDSKSPTVICVSTQLLNIALNLLAVLVLHLGLWGVAWASVLSVVVNAALAWYRVRRALRGESGASGMAESLHRYALLALPSMLQQSVMSFGNLLLQVLVNRQGVDCINGYSVGSNLYNLLILVVISCCTGYETFAAQNLGAKQPARVRAGFRSLLLGGTGVCGALMLLMIFGSDFLISFYLTEPLDPAFIFARQFLLLMIPNLFLTLYKYGLDAVFKANLKVYLFTISSLISLGARVVFSYGAFSVLGPMVLAVGTVFGTGTALVFNLAVFLARRRCMGFVSAEKNAYNNE</sequence>